<dbReference type="InterPro" id="IPR036514">
    <property type="entry name" value="SGNH_hydro_sf"/>
</dbReference>
<evidence type="ECO:0000313" key="3">
    <source>
        <dbReference type="EMBL" id="SPN98600.1"/>
    </source>
</evidence>
<evidence type="ECO:0000313" key="4">
    <source>
        <dbReference type="Proteomes" id="UP001187682"/>
    </source>
</evidence>
<keyword evidence="1" id="KW-0378">Hydrolase</keyword>
<evidence type="ECO:0000256" key="1">
    <source>
        <dbReference type="ARBA" id="ARBA00022801"/>
    </source>
</evidence>
<gene>
    <name evidence="3" type="ORF">DNG_01645</name>
</gene>
<feature type="signal peptide" evidence="2">
    <location>
        <begin position="1"/>
        <end position="16"/>
    </location>
</feature>
<dbReference type="InterPro" id="IPR051058">
    <property type="entry name" value="GDSL_Est/Lipase"/>
</dbReference>
<reference evidence="3" key="1">
    <citation type="submission" date="2018-03" db="EMBL/GenBank/DDBJ databases">
        <authorList>
            <person name="Guldener U."/>
        </authorList>
    </citation>
    <scope>NUCLEOTIDE SEQUENCE</scope>
</reference>
<sequence length="346" mass="37897">MKSVVSLAALATLASAKGCGLKKFENLVTFGDSYTDEGRLGYYFGGNGAPPAGQLLPESSSTASGGYVWPRIISKNTGAKSFNYAVSGATVADDIVVRYLEGIHQNFPSVLDYEVPAFEADRAFPELYGTVYSNNTVYALWIGTNDLGGDRAFLTDRQVPGATLDDFVARTWTVFDRVYAAGGRHFVLLNTAPLELSPLYQVPEEGGLVNSQFWGDKSDYDAAEMKARMLEYTTTVNNAWKTGVAQFQSKKKRWPGASFSIFDVNTLIRDIIATPDAYLDAPANATGYYRHCEVSGGNCVDSSEPRASFLWYDELHPSERADEIIAKEFVKVINGDSKYGSLFLSR</sequence>
<dbReference type="PANTHER" id="PTHR45648:SF22">
    <property type="entry name" value="GDSL LIPASE_ACYLHYDROLASE FAMILY PROTEIN (AFU_ORTHOLOGUE AFUA_4G14700)"/>
    <property type="match status" value="1"/>
</dbReference>
<dbReference type="EMBL" id="ONZQ02000002">
    <property type="protein sequence ID" value="SPN98600.1"/>
    <property type="molecule type" value="Genomic_DNA"/>
</dbReference>
<dbReference type="CDD" id="cd01846">
    <property type="entry name" value="fatty_acyltransferase_like"/>
    <property type="match status" value="1"/>
</dbReference>
<protein>
    <submittedName>
        <fullName evidence="3">Related to GDSL lipase/acylhydrolase family protein</fullName>
    </submittedName>
</protein>
<accession>A0AAE8SRU2</accession>
<dbReference type="AlphaFoldDB" id="A0AAE8SRU2"/>
<dbReference type="Gene3D" id="3.40.50.1110">
    <property type="entry name" value="SGNH hydrolase"/>
    <property type="match status" value="1"/>
</dbReference>
<dbReference type="Pfam" id="PF00657">
    <property type="entry name" value="Lipase_GDSL"/>
    <property type="match status" value="1"/>
</dbReference>
<feature type="chain" id="PRO_5042082494" evidence="2">
    <location>
        <begin position="17"/>
        <end position="346"/>
    </location>
</feature>
<dbReference type="InterPro" id="IPR001087">
    <property type="entry name" value="GDSL"/>
</dbReference>
<keyword evidence="2" id="KW-0732">Signal</keyword>
<dbReference type="Proteomes" id="UP001187682">
    <property type="component" value="Unassembled WGS sequence"/>
</dbReference>
<keyword evidence="4" id="KW-1185">Reference proteome</keyword>
<organism evidence="3 4">
    <name type="scientific">Cephalotrichum gorgonifer</name>
    <dbReference type="NCBI Taxonomy" id="2041049"/>
    <lineage>
        <taxon>Eukaryota</taxon>
        <taxon>Fungi</taxon>
        <taxon>Dikarya</taxon>
        <taxon>Ascomycota</taxon>
        <taxon>Pezizomycotina</taxon>
        <taxon>Sordariomycetes</taxon>
        <taxon>Hypocreomycetidae</taxon>
        <taxon>Microascales</taxon>
        <taxon>Microascaceae</taxon>
        <taxon>Cephalotrichum</taxon>
    </lineage>
</organism>
<dbReference type="PANTHER" id="PTHR45648">
    <property type="entry name" value="GDSL LIPASE/ACYLHYDROLASE FAMILY PROTEIN (AFU_ORTHOLOGUE AFUA_4G14700)"/>
    <property type="match status" value="1"/>
</dbReference>
<proteinExistence type="predicted"/>
<comment type="caution">
    <text evidence="3">The sequence shown here is derived from an EMBL/GenBank/DDBJ whole genome shotgun (WGS) entry which is preliminary data.</text>
</comment>
<dbReference type="SUPFAM" id="SSF52266">
    <property type="entry name" value="SGNH hydrolase"/>
    <property type="match status" value="1"/>
</dbReference>
<name>A0AAE8SRU2_9PEZI</name>
<evidence type="ECO:0000256" key="2">
    <source>
        <dbReference type="SAM" id="SignalP"/>
    </source>
</evidence>
<dbReference type="GO" id="GO:0016788">
    <property type="term" value="F:hydrolase activity, acting on ester bonds"/>
    <property type="evidence" value="ECO:0007669"/>
    <property type="project" value="InterPro"/>
</dbReference>